<dbReference type="Proteomes" id="UP001381693">
    <property type="component" value="Unassembled WGS sequence"/>
</dbReference>
<feature type="non-terminal residue" evidence="2">
    <location>
        <position position="464"/>
    </location>
</feature>
<dbReference type="AlphaFoldDB" id="A0AAN9AC45"/>
<protein>
    <submittedName>
        <fullName evidence="2">Uncharacterized protein</fullName>
    </submittedName>
</protein>
<evidence type="ECO:0000313" key="2">
    <source>
        <dbReference type="EMBL" id="KAK7082224.1"/>
    </source>
</evidence>
<dbReference type="EMBL" id="JAXCGZ010004132">
    <property type="protein sequence ID" value="KAK7082224.1"/>
    <property type="molecule type" value="Genomic_DNA"/>
</dbReference>
<evidence type="ECO:0000256" key="1">
    <source>
        <dbReference type="SAM" id="Coils"/>
    </source>
</evidence>
<keyword evidence="3" id="KW-1185">Reference proteome</keyword>
<reference evidence="2 3" key="1">
    <citation type="submission" date="2023-11" db="EMBL/GenBank/DDBJ databases">
        <title>Halocaridina rubra genome assembly.</title>
        <authorList>
            <person name="Smith C."/>
        </authorList>
    </citation>
    <scope>NUCLEOTIDE SEQUENCE [LARGE SCALE GENOMIC DNA]</scope>
    <source>
        <strain evidence="2">EP-1</strain>
        <tissue evidence="2">Whole</tissue>
    </source>
</reference>
<name>A0AAN9AC45_HALRR</name>
<evidence type="ECO:0000313" key="3">
    <source>
        <dbReference type="Proteomes" id="UP001381693"/>
    </source>
</evidence>
<feature type="coiled-coil region" evidence="1">
    <location>
        <begin position="41"/>
        <end position="68"/>
    </location>
</feature>
<organism evidence="2 3">
    <name type="scientific">Halocaridina rubra</name>
    <name type="common">Hawaiian red shrimp</name>
    <dbReference type="NCBI Taxonomy" id="373956"/>
    <lineage>
        <taxon>Eukaryota</taxon>
        <taxon>Metazoa</taxon>
        <taxon>Ecdysozoa</taxon>
        <taxon>Arthropoda</taxon>
        <taxon>Crustacea</taxon>
        <taxon>Multicrustacea</taxon>
        <taxon>Malacostraca</taxon>
        <taxon>Eumalacostraca</taxon>
        <taxon>Eucarida</taxon>
        <taxon>Decapoda</taxon>
        <taxon>Pleocyemata</taxon>
        <taxon>Caridea</taxon>
        <taxon>Atyoidea</taxon>
        <taxon>Atyidae</taxon>
        <taxon>Halocaridina</taxon>
    </lineage>
</organism>
<comment type="caution">
    <text evidence="2">The sequence shown here is derived from an EMBL/GenBank/DDBJ whole genome shotgun (WGS) entry which is preliminary data.</text>
</comment>
<accession>A0AAN9AC45</accession>
<sequence>MDAYITQRFIGLGSSKSTLPLTSLEDADAIHQQNELLTNKIMLIEKQNMEQQIRLQHLEKLVMELSTKRTGIELSRQEQRNYDNFGSCGHSTRTIPERHDWNYVNACAVRDSGTYDSVDDKYMAESATVSKYIVREPEHHKQTDSYLSGHGITHASNCRRVFENLPVLSCPNASQNSNTSQAESNCVLSRNSVLEMSDDVMSIMEEFDRTAREHGLKYSMTPTRSVISSEDIVENAEFEREFTASLKEDHANDNDLASPTKAFLTPSYQCTALALSQYESENGPMITPQACLTTPVLLTAEALRTAEKLQDSHQLERSRTENNLKPLHDSYGYRREYFKKWESNDQNTKLKKVNPFANLISGLRQVSKPAVGNNCKNNSKYYRSSGLLQIPVSPKKVPVPNLSPANSCISSLSSHIRNWSQSLKLPHLSPMPESHCSDIEMNASDDELLTDKMFSVSEEGGECE</sequence>
<proteinExistence type="predicted"/>
<keyword evidence="1" id="KW-0175">Coiled coil</keyword>
<gene>
    <name evidence="2" type="ORF">SK128_025381</name>
</gene>